<proteinExistence type="predicted"/>
<sequence length="156" mass="17729">QTEVNPVNIKEAIDYCALAWNEVSCETIKNCWRKAGILPADDNNSPQQDISPYNEYPAYEHLDDEIEVHNLIEQLPINVNDLLSASEYIKIDDNLSTTEIPSNQEILTILQEDEDEDASEPAIQIPLKTVLESLENVRLLLLNPPETLRIENEDSK</sequence>
<gene>
    <name evidence="1" type="ORF">RPERSI_LOCUS22530</name>
</gene>
<accession>A0ACA9RTA6</accession>
<organism evidence="1 2">
    <name type="scientific">Racocetra persica</name>
    <dbReference type="NCBI Taxonomy" id="160502"/>
    <lineage>
        <taxon>Eukaryota</taxon>
        <taxon>Fungi</taxon>
        <taxon>Fungi incertae sedis</taxon>
        <taxon>Mucoromycota</taxon>
        <taxon>Glomeromycotina</taxon>
        <taxon>Glomeromycetes</taxon>
        <taxon>Diversisporales</taxon>
        <taxon>Gigasporaceae</taxon>
        <taxon>Racocetra</taxon>
    </lineage>
</organism>
<feature type="non-terminal residue" evidence="1">
    <location>
        <position position="1"/>
    </location>
</feature>
<evidence type="ECO:0000313" key="2">
    <source>
        <dbReference type="Proteomes" id="UP000789920"/>
    </source>
</evidence>
<evidence type="ECO:0000313" key="1">
    <source>
        <dbReference type="EMBL" id="CAG8808060.1"/>
    </source>
</evidence>
<feature type="non-terminal residue" evidence="1">
    <location>
        <position position="156"/>
    </location>
</feature>
<comment type="caution">
    <text evidence="1">The sequence shown here is derived from an EMBL/GenBank/DDBJ whole genome shotgun (WGS) entry which is preliminary data.</text>
</comment>
<reference evidence="1" key="1">
    <citation type="submission" date="2021-06" db="EMBL/GenBank/DDBJ databases">
        <authorList>
            <person name="Kallberg Y."/>
            <person name="Tangrot J."/>
            <person name="Rosling A."/>
        </authorList>
    </citation>
    <scope>NUCLEOTIDE SEQUENCE</scope>
    <source>
        <strain evidence="1">MA461A</strain>
    </source>
</reference>
<keyword evidence="2" id="KW-1185">Reference proteome</keyword>
<protein>
    <submittedName>
        <fullName evidence="1">5253_t:CDS:1</fullName>
    </submittedName>
</protein>
<name>A0ACA9RTA6_9GLOM</name>
<dbReference type="Proteomes" id="UP000789920">
    <property type="component" value="Unassembled WGS sequence"/>
</dbReference>
<dbReference type="EMBL" id="CAJVQC010068373">
    <property type="protein sequence ID" value="CAG8808060.1"/>
    <property type="molecule type" value="Genomic_DNA"/>
</dbReference>